<dbReference type="OrthoDB" id="6447274at2"/>
<proteinExistence type="predicted"/>
<keyword evidence="2" id="KW-1185">Reference proteome</keyword>
<evidence type="ECO:0000313" key="1">
    <source>
        <dbReference type="EMBL" id="TDR81583.1"/>
    </source>
</evidence>
<dbReference type="Proteomes" id="UP000295611">
    <property type="component" value="Unassembled WGS sequence"/>
</dbReference>
<dbReference type="EMBL" id="SNZP01000003">
    <property type="protein sequence ID" value="TDR81583.1"/>
    <property type="molecule type" value="Genomic_DNA"/>
</dbReference>
<protein>
    <submittedName>
        <fullName evidence="1">Uncharacterized protein</fullName>
    </submittedName>
</protein>
<gene>
    <name evidence="1" type="ORF">DFP86_103240</name>
</gene>
<accession>A0A4R7BAG3</accession>
<dbReference type="AlphaFoldDB" id="A0A4R7BAG3"/>
<organism evidence="1 2">
    <name type="scientific">Paludibacterium purpuratum</name>
    <dbReference type="NCBI Taxonomy" id="1144873"/>
    <lineage>
        <taxon>Bacteria</taxon>
        <taxon>Pseudomonadati</taxon>
        <taxon>Pseudomonadota</taxon>
        <taxon>Betaproteobacteria</taxon>
        <taxon>Neisseriales</taxon>
        <taxon>Chromobacteriaceae</taxon>
        <taxon>Paludibacterium</taxon>
    </lineage>
</organism>
<sequence length="135" mass="15199">MSDIRAIKLVRNLSNQEIDVINYEHPNKPGNHVVVPAGEVMACNMWTPWCDSQHALDGLNNSTEGTRDDVTHYIQMTPHGNSPKQIFQHGSAVFYTTSVRYDLKVKVNGDAELGKGDYELIIRANTDLTPEYKKI</sequence>
<evidence type="ECO:0000313" key="2">
    <source>
        <dbReference type="Proteomes" id="UP000295611"/>
    </source>
</evidence>
<comment type="caution">
    <text evidence="1">The sequence shown here is derived from an EMBL/GenBank/DDBJ whole genome shotgun (WGS) entry which is preliminary data.</text>
</comment>
<dbReference type="RefSeq" id="WP_133678944.1">
    <property type="nucleotide sequence ID" value="NZ_SNZP01000003.1"/>
</dbReference>
<name>A0A4R7BAG3_9NEIS</name>
<reference evidence="1 2" key="1">
    <citation type="submission" date="2019-03" db="EMBL/GenBank/DDBJ databases">
        <title>Genomic Encyclopedia of Type Strains, Phase III (KMG-III): the genomes of soil and plant-associated and newly described type strains.</title>
        <authorList>
            <person name="Whitman W."/>
        </authorList>
    </citation>
    <scope>NUCLEOTIDE SEQUENCE [LARGE SCALE GENOMIC DNA]</scope>
    <source>
        <strain evidence="1 2">CECT 8976</strain>
    </source>
</reference>